<comment type="caution">
    <text evidence="1">The sequence shown here is derived from an EMBL/GenBank/DDBJ whole genome shotgun (WGS) entry which is preliminary data.</text>
</comment>
<name>A0A552WTQ6_9MICO</name>
<dbReference type="AlphaFoldDB" id="A0A552WTQ6"/>
<gene>
    <name evidence="1" type="ORF">FJ693_06685</name>
</gene>
<accession>A0A552WTQ6</accession>
<dbReference type="Proteomes" id="UP000318693">
    <property type="component" value="Unassembled WGS sequence"/>
</dbReference>
<sequence length="239" mass="26096">MPPAHAAGRDLPTAIRGALASAADPGRAAGQQQYMKSAMPFRGLTSPVLKATVRPLLADPALAPPDRSAWESAIRDLWDGAEFREERYAAIALARHRRYAGWAAEPAALHMYRHLVETGAWWDLVDDVAAHLVGAVLRAHPQGDCMRTWAAADHLWVRRTAILSQLRSKASTDADLLADCIGANLAGSRHGHEFFIRKAIGWALREYAKTDAAWVRAYVETAGSTLAPLSRREALKHLG</sequence>
<dbReference type="InterPro" id="IPR014825">
    <property type="entry name" value="DNA_alkylation"/>
</dbReference>
<organism evidence="1 2">
    <name type="scientific">Georgenia yuyongxinii</name>
    <dbReference type="NCBI Taxonomy" id="2589797"/>
    <lineage>
        <taxon>Bacteria</taxon>
        <taxon>Bacillati</taxon>
        <taxon>Actinomycetota</taxon>
        <taxon>Actinomycetes</taxon>
        <taxon>Micrococcales</taxon>
        <taxon>Bogoriellaceae</taxon>
        <taxon>Georgenia</taxon>
    </lineage>
</organism>
<keyword evidence="2" id="KW-1185">Reference proteome</keyword>
<evidence type="ECO:0000313" key="2">
    <source>
        <dbReference type="Proteomes" id="UP000318693"/>
    </source>
</evidence>
<protein>
    <submittedName>
        <fullName evidence="1">DNA alkylation repair protein</fullName>
    </submittedName>
</protein>
<reference evidence="1 2" key="1">
    <citation type="submission" date="2019-07" db="EMBL/GenBank/DDBJ databases">
        <title>Georgenia wutianyii sp. nov. and Georgenia *** sp. nov. isolated from plateau pika (Ochotona curzoniae) in the Qinghai-Tibet plateau of China.</title>
        <authorList>
            <person name="Tian Z."/>
        </authorList>
    </citation>
    <scope>NUCLEOTIDE SEQUENCE [LARGE SCALE GENOMIC DNA]</scope>
    <source>
        <strain evidence="1 2">Z446</strain>
    </source>
</reference>
<dbReference type="PANTHER" id="PTHR34070">
    <property type="entry name" value="ARMADILLO-TYPE FOLD"/>
    <property type="match status" value="1"/>
</dbReference>
<dbReference type="SUPFAM" id="SSF48371">
    <property type="entry name" value="ARM repeat"/>
    <property type="match status" value="1"/>
</dbReference>
<dbReference type="Pfam" id="PF08713">
    <property type="entry name" value="DNA_alkylation"/>
    <property type="match status" value="1"/>
</dbReference>
<proteinExistence type="predicted"/>
<dbReference type="CDD" id="cd07064">
    <property type="entry name" value="AlkD_like_1"/>
    <property type="match status" value="1"/>
</dbReference>
<dbReference type="Gene3D" id="1.25.10.90">
    <property type="match status" value="1"/>
</dbReference>
<dbReference type="EMBL" id="VJXR01000013">
    <property type="protein sequence ID" value="TRW46154.1"/>
    <property type="molecule type" value="Genomic_DNA"/>
</dbReference>
<evidence type="ECO:0000313" key="1">
    <source>
        <dbReference type="EMBL" id="TRW46154.1"/>
    </source>
</evidence>
<dbReference type="PANTHER" id="PTHR34070:SF1">
    <property type="entry name" value="DNA ALKYLATION REPAIR PROTEIN"/>
    <property type="match status" value="1"/>
</dbReference>
<dbReference type="InterPro" id="IPR016024">
    <property type="entry name" value="ARM-type_fold"/>
</dbReference>